<reference evidence="2" key="1">
    <citation type="submission" date="2023-03" db="EMBL/GenBank/DDBJ databases">
        <title>Massive genome expansion in bonnet fungi (Mycena s.s.) driven by repeated elements and novel gene families across ecological guilds.</title>
        <authorList>
            <consortium name="Lawrence Berkeley National Laboratory"/>
            <person name="Harder C.B."/>
            <person name="Miyauchi S."/>
            <person name="Viragh M."/>
            <person name="Kuo A."/>
            <person name="Thoen E."/>
            <person name="Andreopoulos B."/>
            <person name="Lu D."/>
            <person name="Skrede I."/>
            <person name="Drula E."/>
            <person name="Henrissat B."/>
            <person name="Morin E."/>
            <person name="Kohler A."/>
            <person name="Barry K."/>
            <person name="LaButti K."/>
            <person name="Morin E."/>
            <person name="Salamov A."/>
            <person name="Lipzen A."/>
            <person name="Mereny Z."/>
            <person name="Hegedus B."/>
            <person name="Baldrian P."/>
            <person name="Stursova M."/>
            <person name="Weitz H."/>
            <person name="Taylor A."/>
            <person name="Grigoriev I.V."/>
            <person name="Nagy L.G."/>
            <person name="Martin F."/>
            <person name="Kauserud H."/>
        </authorList>
    </citation>
    <scope>NUCLEOTIDE SEQUENCE</scope>
    <source>
        <strain evidence="2">9144</strain>
    </source>
</reference>
<proteinExistence type="predicted"/>
<keyword evidence="3" id="KW-1185">Reference proteome</keyword>
<gene>
    <name evidence="2" type="ORF">GGX14DRAFT_384108</name>
</gene>
<feature type="region of interest" description="Disordered" evidence="1">
    <location>
        <begin position="55"/>
        <end position="90"/>
    </location>
</feature>
<organism evidence="2 3">
    <name type="scientific">Mycena pura</name>
    <dbReference type="NCBI Taxonomy" id="153505"/>
    <lineage>
        <taxon>Eukaryota</taxon>
        <taxon>Fungi</taxon>
        <taxon>Dikarya</taxon>
        <taxon>Basidiomycota</taxon>
        <taxon>Agaricomycotina</taxon>
        <taxon>Agaricomycetes</taxon>
        <taxon>Agaricomycetidae</taxon>
        <taxon>Agaricales</taxon>
        <taxon>Marasmiineae</taxon>
        <taxon>Mycenaceae</taxon>
        <taxon>Mycena</taxon>
    </lineage>
</organism>
<dbReference type="Proteomes" id="UP001219525">
    <property type="component" value="Unassembled WGS sequence"/>
</dbReference>
<protein>
    <submittedName>
        <fullName evidence="2">Uncharacterized protein</fullName>
    </submittedName>
</protein>
<name>A0AAD7E5M6_9AGAR</name>
<dbReference type="EMBL" id="JARJCW010000001">
    <property type="protein sequence ID" value="KAJ7230149.1"/>
    <property type="molecule type" value="Genomic_DNA"/>
</dbReference>
<evidence type="ECO:0000313" key="3">
    <source>
        <dbReference type="Proteomes" id="UP001219525"/>
    </source>
</evidence>
<accession>A0AAD7E5M6</accession>
<evidence type="ECO:0000313" key="2">
    <source>
        <dbReference type="EMBL" id="KAJ7230149.1"/>
    </source>
</evidence>
<comment type="caution">
    <text evidence="2">The sequence shown here is derived from an EMBL/GenBank/DDBJ whole genome shotgun (WGS) entry which is preliminary data.</text>
</comment>
<evidence type="ECO:0000256" key="1">
    <source>
        <dbReference type="SAM" id="MobiDB-lite"/>
    </source>
</evidence>
<dbReference type="AlphaFoldDB" id="A0AAD7E5M6"/>
<sequence length="228" mass="24707">MAFYFVAPQYQDAAGVVRLERVERALDIVRSCSERRQQVTRAVCEQRCRGDRAAGGSIRRDSMGARTAAVTGSGQRTIGRRQLKTPAAGSSQCARMRQAEERRVQMAALSKQRASVVDLRATRLRAGGLGAAETAGSGQAFGVPRGARRIDVRVESLWLSNQTRTKVARAVSAGSVVVYCATRGRGAAGGMQWAAGLRFRVQADLESRPERKEMDLKSKTSQLGILPV</sequence>